<evidence type="ECO:0000259" key="1">
    <source>
        <dbReference type="Pfam" id="PF06985"/>
    </source>
</evidence>
<keyword evidence="3" id="KW-1185">Reference proteome</keyword>
<dbReference type="Pfam" id="PF06985">
    <property type="entry name" value="HET"/>
    <property type="match status" value="1"/>
</dbReference>
<dbReference type="AlphaFoldDB" id="A0A5N7APT2"/>
<sequence>MRILIFMNLRRGGEDVSAWRAFSALSNSAPVTNLGIRERRLGLPLPEATQATQKWIESCVGPHERCQKNVQPRVYPTRLLKVGKDKIRLVLSATNKLSGSYATLSYCWGPKETHNWPRLSDTNFSTFERGISIANLPIAFQEAIQFLKSLSIHNHLISYLWIDSFCTIQEGQGSAED</sequence>
<dbReference type="OrthoDB" id="5125733at2759"/>
<proteinExistence type="predicted"/>
<evidence type="ECO:0000313" key="3">
    <source>
        <dbReference type="Proteomes" id="UP000326198"/>
    </source>
</evidence>
<feature type="domain" description="Heterokaryon incompatibility" evidence="1">
    <location>
        <begin position="101"/>
        <end position="170"/>
    </location>
</feature>
<dbReference type="PANTHER" id="PTHR33112:SF16">
    <property type="entry name" value="HETEROKARYON INCOMPATIBILITY DOMAIN-CONTAINING PROTEIN"/>
    <property type="match status" value="1"/>
</dbReference>
<organism evidence="2 3">
    <name type="scientific">Aspergillus bertholletiae</name>
    <dbReference type="NCBI Taxonomy" id="1226010"/>
    <lineage>
        <taxon>Eukaryota</taxon>
        <taxon>Fungi</taxon>
        <taxon>Dikarya</taxon>
        <taxon>Ascomycota</taxon>
        <taxon>Pezizomycotina</taxon>
        <taxon>Eurotiomycetes</taxon>
        <taxon>Eurotiomycetidae</taxon>
        <taxon>Eurotiales</taxon>
        <taxon>Aspergillaceae</taxon>
        <taxon>Aspergillus</taxon>
        <taxon>Aspergillus subgen. Circumdati</taxon>
    </lineage>
</organism>
<protein>
    <recommendedName>
        <fullName evidence="1">Heterokaryon incompatibility domain-containing protein</fullName>
    </recommendedName>
</protein>
<dbReference type="InterPro" id="IPR010730">
    <property type="entry name" value="HET"/>
</dbReference>
<reference evidence="2 3" key="1">
    <citation type="submission" date="2019-04" db="EMBL/GenBank/DDBJ databases">
        <title>Friends and foes A comparative genomics studyof 23 Aspergillus species from section Flavi.</title>
        <authorList>
            <consortium name="DOE Joint Genome Institute"/>
            <person name="Kjaerbolling I."/>
            <person name="Vesth T."/>
            <person name="Frisvad J.C."/>
            <person name="Nybo J.L."/>
            <person name="Theobald S."/>
            <person name="Kildgaard S."/>
            <person name="Isbrandt T."/>
            <person name="Kuo A."/>
            <person name="Sato A."/>
            <person name="Lyhne E.K."/>
            <person name="Kogle M.E."/>
            <person name="Wiebenga A."/>
            <person name="Kun R.S."/>
            <person name="Lubbers R.J."/>
            <person name="Makela M.R."/>
            <person name="Barry K."/>
            <person name="Chovatia M."/>
            <person name="Clum A."/>
            <person name="Daum C."/>
            <person name="Haridas S."/>
            <person name="He G."/>
            <person name="LaButti K."/>
            <person name="Lipzen A."/>
            <person name="Mondo S."/>
            <person name="Riley R."/>
            <person name="Salamov A."/>
            <person name="Simmons B.A."/>
            <person name="Magnuson J.K."/>
            <person name="Henrissat B."/>
            <person name="Mortensen U.H."/>
            <person name="Larsen T.O."/>
            <person name="Devries R.P."/>
            <person name="Grigoriev I.V."/>
            <person name="Machida M."/>
            <person name="Baker S.E."/>
            <person name="Andersen M.R."/>
        </authorList>
    </citation>
    <scope>NUCLEOTIDE SEQUENCE [LARGE SCALE GENOMIC DNA]</scope>
    <source>
        <strain evidence="2 3">IBT 29228</strain>
    </source>
</reference>
<gene>
    <name evidence="2" type="ORF">BDV26DRAFT_275273</name>
</gene>
<dbReference type="PANTHER" id="PTHR33112">
    <property type="entry name" value="DOMAIN PROTEIN, PUTATIVE-RELATED"/>
    <property type="match status" value="1"/>
</dbReference>
<dbReference type="Proteomes" id="UP000326198">
    <property type="component" value="Unassembled WGS sequence"/>
</dbReference>
<accession>A0A5N7APT2</accession>
<dbReference type="EMBL" id="ML736391">
    <property type="protein sequence ID" value="KAE8371865.1"/>
    <property type="molecule type" value="Genomic_DNA"/>
</dbReference>
<name>A0A5N7APT2_9EURO</name>
<evidence type="ECO:0000313" key="2">
    <source>
        <dbReference type="EMBL" id="KAE8371865.1"/>
    </source>
</evidence>